<evidence type="ECO:0000313" key="3">
    <source>
        <dbReference type="Proteomes" id="UP000008698"/>
    </source>
</evidence>
<feature type="compositionally biased region" description="Low complexity" evidence="1">
    <location>
        <begin position="631"/>
        <end position="665"/>
    </location>
</feature>
<dbReference type="EMBL" id="DS985220">
    <property type="protein sequence ID" value="EEY19842.1"/>
    <property type="molecule type" value="Genomic_DNA"/>
</dbReference>
<feature type="region of interest" description="Disordered" evidence="1">
    <location>
        <begin position="71"/>
        <end position="92"/>
    </location>
</feature>
<feature type="compositionally biased region" description="Polar residues" evidence="1">
    <location>
        <begin position="282"/>
        <end position="297"/>
    </location>
</feature>
<dbReference type="RefSeq" id="XP_003003509.1">
    <property type="nucleotide sequence ID" value="XM_003003463.1"/>
</dbReference>
<feature type="region of interest" description="Disordered" evidence="1">
    <location>
        <begin position="263"/>
        <end position="315"/>
    </location>
</feature>
<accession>C9SM27</accession>
<dbReference type="eggNOG" id="ENOG502RNVY">
    <property type="taxonomic scope" value="Eukaryota"/>
</dbReference>
<evidence type="ECO:0000313" key="2">
    <source>
        <dbReference type="EMBL" id="EEY19842.1"/>
    </source>
</evidence>
<sequence>MPEELALGPKKDTIGIIGYMGYRRDIDANLRAESNEKGSLIESDNAIDTFFRPSCATNRQYVNGQTYLTKDTGKQPAVEPSPSKGRDRCETQRIPRSSGISSRRLVALLSEFVVEQILSGSMFAKNGYQTSVNRRLLTLCQKYQEFDPTHVYDEPHPEHFRRLQLTELQLRAVLKDEHPHLIGSLCSLWTQARWLGDRCLSSWFLEFLTKDCKVVLGESHIITRVFQELCDNPYKSNPLGCLDLLVCLPKELFRQREVDVTLREPTQGNISPGSKKEAINDYSESGKSGPVSQSAQSAGRAGEKPAVGSGTNQRTMNWLGQPEEEISPGAGQSAHVAKSLGAAIEMSESGPLQTAASTSEFYIDESHQQHFLASNEDDLSVSETTSVSEAVDSLSIRKQQIVDSIVRLYVEQIDVWTERLVSYAKGATGTTETGNGSNGFWDLEMKIARMETATAKANPQRRSRATMVTQDPFARLGCPYHKFDPWFYDNETCRSPGWKDVAKVKWSGTSQSRSQITLKKPKLVKGEFPYGRARLKTTTYPTLLSGILLQDPCRAAVVNILPGIGFDNNAGPESLEDYLRRVIPGQIRRMATTKRVRACMTRASTTRTRDLGISMDERPPPAPANVSLHASQGPSESSLQSSGQEQTPTSSRYPAGSGRSSSGRPLPNPSARDPWTRCQKDAASQETKIAEAASVLFQGPRGAQSDPRIWGIPTTTEPAPYPMAAQFPQAVNDHGNHTMDPMAHFDRTFANLPPSSTIAMLWQDYPCPSRLDLQPWFGDDFDEEN</sequence>
<dbReference type="Proteomes" id="UP000008698">
    <property type="component" value="Unassembled WGS sequence"/>
</dbReference>
<dbReference type="AlphaFoldDB" id="C9SM27"/>
<keyword evidence="3" id="KW-1185">Reference proteome</keyword>
<evidence type="ECO:0000256" key="1">
    <source>
        <dbReference type="SAM" id="MobiDB-lite"/>
    </source>
</evidence>
<organism evidence="3">
    <name type="scientific">Verticillium alfalfae (strain VaMs.102 / ATCC MYA-4576 / FGSC 10136)</name>
    <name type="common">Verticillium wilt of alfalfa</name>
    <name type="synonym">Verticillium albo-atrum</name>
    <dbReference type="NCBI Taxonomy" id="526221"/>
    <lineage>
        <taxon>Eukaryota</taxon>
        <taxon>Fungi</taxon>
        <taxon>Dikarya</taxon>
        <taxon>Ascomycota</taxon>
        <taxon>Pezizomycotina</taxon>
        <taxon>Sordariomycetes</taxon>
        <taxon>Hypocreomycetidae</taxon>
        <taxon>Glomerellales</taxon>
        <taxon>Plectosphaerellaceae</taxon>
        <taxon>Verticillium</taxon>
    </lineage>
</organism>
<dbReference type="HOGENOM" id="CLU_357225_0_0_1"/>
<gene>
    <name evidence="2" type="ORF">VDBG_05951</name>
</gene>
<feature type="compositionally biased region" description="Basic and acidic residues" evidence="1">
    <location>
        <begin position="607"/>
        <end position="619"/>
    </location>
</feature>
<dbReference type="GeneID" id="9536308"/>
<name>C9SM27_VERA1</name>
<protein>
    <submittedName>
        <fullName evidence="2">Predicted protein</fullName>
    </submittedName>
</protein>
<dbReference type="KEGG" id="val:VDBG_05951"/>
<reference evidence="3" key="1">
    <citation type="journal article" date="2011" name="PLoS Pathog.">
        <title>Comparative genomics yields insights into niche adaptation of plant vascular wilt pathogens.</title>
        <authorList>
            <person name="Klosterman S.J."/>
            <person name="Subbarao K.V."/>
            <person name="Kang S."/>
            <person name="Veronese P."/>
            <person name="Gold S.E."/>
            <person name="Thomma B.P.H.J."/>
            <person name="Chen Z."/>
            <person name="Henrissat B."/>
            <person name="Lee Y.-H."/>
            <person name="Park J."/>
            <person name="Garcia-Pedrajas M.D."/>
            <person name="Barbara D.J."/>
            <person name="Anchieta A."/>
            <person name="de Jonge R."/>
            <person name="Santhanam P."/>
            <person name="Maruthachalam K."/>
            <person name="Atallah Z."/>
            <person name="Amyotte S.G."/>
            <person name="Paz Z."/>
            <person name="Inderbitzin P."/>
            <person name="Hayes R.J."/>
            <person name="Heiman D.I."/>
            <person name="Young S."/>
            <person name="Zeng Q."/>
            <person name="Engels R."/>
            <person name="Galagan J."/>
            <person name="Cuomo C.A."/>
            <person name="Dobinson K.F."/>
            <person name="Ma L.-J."/>
        </authorList>
    </citation>
    <scope>NUCLEOTIDE SEQUENCE [LARGE SCALE GENOMIC DNA]</scope>
    <source>
        <strain evidence="3">VaMs.102 / ATCC MYA-4576 / FGSC 10136</strain>
    </source>
</reference>
<dbReference type="OrthoDB" id="4161727at2759"/>
<proteinExistence type="predicted"/>
<feature type="region of interest" description="Disordered" evidence="1">
    <location>
        <begin position="594"/>
        <end position="686"/>
    </location>
</feature>